<organism evidence="1">
    <name type="scientific">Arundo donax</name>
    <name type="common">Giant reed</name>
    <name type="synonym">Donax arundinaceus</name>
    <dbReference type="NCBI Taxonomy" id="35708"/>
    <lineage>
        <taxon>Eukaryota</taxon>
        <taxon>Viridiplantae</taxon>
        <taxon>Streptophyta</taxon>
        <taxon>Embryophyta</taxon>
        <taxon>Tracheophyta</taxon>
        <taxon>Spermatophyta</taxon>
        <taxon>Magnoliopsida</taxon>
        <taxon>Liliopsida</taxon>
        <taxon>Poales</taxon>
        <taxon>Poaceae</taxon>
        <taxon>PACMAD clade</taxon>
        <taxon>Arundinoideae</taxon>
        <taxon>Arundineae</taxon>
        <taxon>Arundo</taxon>
    </lineage>
</organism>
<protein>
    <submittedName>
        <fullName evidence="1">Uncharacterized protein</fullName>
    </submittedName>
</protein>
<dbReference type="EMBL" id="GBRH01228180">
    <property type="protein sequence ID" value="JAD69715.1"/>
    <property type="molecule type" value="Transcribed_RNA"/>
</dbReference>
<reference evidence="1" key="1">
    <citation type="submission" date="2014-09" db="EMBL/GenBank/DDBJ databases">
        <authorList>
            <person name="Magalhaes I.L.F."/>
            <person name="Oliveira U."/>
            <person name="Santos F.R."/>
            <person name="Vidigal T.H.D.A."/>
            <person name="Brescovit A.D."/>
            <person name="Santos A.J."/>
        </authorList>
    </citation>
    <scope>NUCLEOTIDE SEQUENCE</scope>
    <source>
        <tissue evidence="1">Shoot tissue taken approximately 20 cm above the soil surface</tissue>
    </source>
</reference>
<sequence>MGIFFHTTLFKLDINQRMGSTLTHLYQVINSSQSHITTVAWCISSLRNTL</sequence>
<accession>A0A0A9C8J6</accession>
<name>A0A0A9C8J6_ARUDO</name>
<dbReference type="AlphaFoldDB" id="A0A0A9C8J6"/>
<proteinExistence type="predicted"/>
<evidence type="ECO:0000313" key="1">
    <source>
        <dbReference type="EMBL" id="JAD69715.1"/>
    </source>
</evidence>
<reference evidence="1" key="2">
    <citation type="journal article" date="2015" name="Data Brief">
        <title>Shoot transcriptome of the giant reed, Arundo donax.</title>
        <authorList>
            <person name="Barrero R.A."/>
            <person name="Guerrero F.D."/>
            <person name="Moolhuijzen P."/>
            <person name="Goolsby J.A."/>
            <person name="Tidwell J."/>
            <person name="Bellgard S.E."/>
            <person name="Bellgard M.I."/>
        </authorList>
    </citation>
    <scope>NUCLEOTIDE SEQUENCE</scope>
    <source>
        <tissue evidence="1">Shoot tissue taken approximately 20 cm above the soil surface</tissue>
    </source>
</reference>